<reference evidence="2 3" key="1">
    <citation type="submission" date="2019-06" db="EMBL/GenBank/DDBJ databases">
        <title>Genome Sequence of the Brown Rot Fungal Pathogen Monilinia laxa.</title>
        <authorList>
            <person name="De Miccolis Angelini R.M."/>
            <person name="Landi L."/>
            <person name="Abate D."/>
            <person name="Pollastro S."/>
            <person name="Romanazzi G."/>
            <person name="Faretra F."/>
        </authorList>
    </citation>
    <scope>NUCLEOTIDE SEQUENCE [LARGE SCALE GENOMIC DNA]</scope>
    <source>
        <strain evidence="2 3">Mlax316</strain>
    </source>
</reference>
<proteinExistence type="predicted"/>
<evidence type="ECO:0008006" key="4">
    <source>
        <dbReference type="Google" id="ProtNLM"/>
    </source>
</evidence>
<dbReference type="AlphaFoldDB" id="A0A5N6JWK7"/>
<evidence type="ECO:0000313" key="3">
    <source>
        <dbReference type="Proteomes" id="UP000326757"/>
    </source>
</evidence>
<dbReference type="Proteomes" id="UP000326757">
    <property type="component" value="Unassembled WGS sequence"/>
</dbReference>
<sequence length="115" mass="13272">MWRMYCAVVEILHLACQLLIYHHISPMTKFDSDKRRNGCFMIPFIFIKNSHSRCESHSWYLRKAYNSFAMNFPIYATNSTTPPASVIFLSASLLNHLARTTNGISGILPLPRTFE</sequence>
<name>A0A5N6JWK7_MONLA</name>
<gene>
    <name evidence="2" type="ORF">EYC80_007634</name>
</gene>
<keyword evidence="3" id="KW-1185">Reference proteome</keyword>
<evidence type="ECO:0000256" key="1">
    <source>
        <dbReference type="SAM" id="SignalP"/>
    </source>
</evidence>
<feature type="chain" id="PRO_5025064703" description="LAGLIDADG endonuclease" evidence="1">
    <location>
        <begin position="18"/>
        <end position="115"/>
    </location>
</feature>
<evidence type="ECO:0000313" key="2">
    <source>
        <dbReference type="EMBL" id="KAB8293305.1"/>
    </source>
</evidence>
<dbReference type="EMBL" id="VIGI01000012">
    <property type="protein sequence ID" value="KAB8293305.1"/>
    <property type="molecule type" value="Genomic_DNA"/>
</dbReference>
<keyword evidence="1" id="KW-0732">Signal</keyword>
<organism evidence="2 3">
    <name type="scientific">Monilinia laxa</name>
    <name type="common">Brown rot fungus</name>
    <name type="synonym">Sclerotinia laxa</name>
    <dbReference type="NCBI Taxonomy" id="61186"/>
    <lineage>
        <taxon>Eukaryota</taxon>
        <taxon>Fungi</taxon>
        <taxon>Dikarya</taxon>
        <taxon>Ascomycota</taxon>
        <taxon>Pezizomycotina</taxon>
        <taxon>Leotiomycetes</taxon>
        <taxon>Helotiales</taxon>
        <taxon>Sclerotiniaceae</taxon>
        <taxon>Monilinia</taxon>
    </lineage>
</organism>
<accession>A0A5N6JWK7</accession>
<feature type="signal peptide" evidence="1">
    <location>
        <begin position="1"/>
        <end position="17"/>
    </location>
</feature>
<protein>
    <recommendedName>
        <fullName evidence="4">LAGLIDADG endonuclease</fullName>
    </recommendedName>
</protein>
<comment type="caution">
    <text evidence="2">The sequence shown here is derived from an EMBL/GenBank/DDBJ whole genome shotgun (WGS) entry which is preliminary data.</text>
</comment>